<dbReference type="PANTHER" id="PTHR23301">
    <property type="entry name" value="CHITIN BINDING PERITROPHIN-A"/>
    <property type="match status" value="1"/>
</dbReference>
<dbReference type="VEuPathDB" id="VectorBase:AALFPA_059143"/>
<sequence>MIPCRLNSLVSLVTLLTLGSTIASDSRCPINPSQTVHLPDPTGCGKFLTCVWGNTVQQSCPSGLHWNDRLQVCDWPANTDCPSKQVPSSTTQKPTATATPDCDRSRLCAIAEQMGLRCSSVGLGNSFLDGSCL</sequence>
<dbReference type="InterPro" id="IPR051940">
    <property type="entry name" value="Chitin_bind-dev_reg"/>
</dbReference>
<organism evidence="8">
    <name type="scientific">Aedes albopictus</name>
    <name type="common">Asian tiger mosquito</name>
    <name type="synonym">Stegomyia albopicta</name>
    <dbReference type="NCBI Taxonomy" id="7160"/>
    <lineage>
        <taxon>Eukaryota</taxon>
        <taxon>Metazoa</taxon>
        <taxon>Ecdysozoa</taxon>
        <taxon>Arthropoda</taxon>
        <taxon>Hexapoda</taxon>
        <taxon>Insecta</taxon>
        <taxon>Pterygota</taxon>
        <taxon>Neoptera</taxon>
        <taxon>Endopterygota</taxon>
        <taxon>Diptera</taxon>
        <taxon>Nematocera</taxon>
        <taxon>Culicoidea</taxon>
        <taxon>Culicidae</taxon>
        <taxon>Culicinae</taxon>
        <taxon>Aedini</taxon>
        <taxon>Aedes</taxon>
        <taxon>Stegomyia</taxon>
    </lineage>
</organism>
<accession>Q5MIZ3</accession>
<reference evidence="8" key="1">
    <citation type="journal article" date="2007" name="Insect Biochem. Mol. Biol.">
        <title>An insight into the sialome of the adult female mosquito Aedes albopictus.</title>
        <authorList>
            <person name="Arca B."/>
            <person name="Lombardo F."/>
            <person name="Francischetti I.M."/>
            <person name="Pham V.M."/>
            <person name="Mestres-Simon M."/>
            <person name="Andersen J.F."/>
            <person name="Ribeiro J.M."/>
        </authorList>
    </citation>
    <scope>NUCLEOTIDE SEQUENCE</scope>
    <source>
        <tissue evidence="8">Salivary glands</tissue>
    </source>
</reference>
<dbReference type="EMBL" id="AY826067">
    <property type="protein sequence ID" value="AAV90639.1"/>
    <property type="molecule type" value="mRNA"/>
</dbReference>
<dbReference type="InterPro" id="IPR002557">
    <property type="entry name" value="Chitin-bd_dom"/>
</dbReference>
<dbReference type="Pfam" id="PF01607">
    <property type="entry name" value="CBM_14"/>
    <property type="match status" value="1"/>
</dbReference>
<dbReference type="VEuPathDB" id="VectorBase:AALC636_022732"/>
<dbReference type="InterPro" id="IPR036508">
    <property type="entry name" value="Chitin-bd_dom_sf"/>
</dbReference>
<dbReference type="SMART" id="SM00494">
    <property type="entry name" value="ChtBD2"/>
    <property type="match status" value="1"/>
</dbReference>
<keyword evidence="1" id="KW-0147">Chitin-binding</keyword>
<protein>
    <submittedName>
        <fullName evidence="8">Mucin-like peritrophin</fullName>
    </submittedName>
</protein>
<feature type="signal peptide" evidence="6">
    <location>
        <begin position="1"/>
        <end position="23"/>
    </location>
</feature>
<feature type="chain" id="PRO_5004259140" evidence="6">
    <location>
        <begin position="24"/>
        <end position="133"/>
    </location>
</feature>
<evidence type="ECO:0000259" key="7">
    <source>
        <dbReference type="PROSITE" id="PS50940"/>
    </source>
</evidence>
<dbReference type="PROSITE" id="PS50940">
    <property type="entry name" value="CHIT_BIND_II"/>
    <property type="match status" value="1"/>
</dbReference>
<dbReference type="AlphaFoldDB" id="Q5MIZ3"/>
<evidence type="ECO:0000256" key="4">
    <source>
        <dbReference type="ARBA" id="ARBA00023157"/>
    </source>
</evidence>
<proteinExistence type="evidence at transcript level"/>
<dbReference type="CAZy" id="CBM14">
    <property type="family name" value="Carbohydrate-Binding Module Family 14"/>
</dbReference>
<keyword evidence="2 6" id="KW-0732">Signal</keyword>
<keyword evidence="3" id="KW-0677">Repeat</keyword>
<evidence type="ECO:0000256" key="6">
    <source>
        <dbReference type="SAM" id="SignalP"/>
    </source>
</evidence>
<dbReference type="Gene3D" id="2.170.140.10">
    <property type="entry name" value="Chitin binding domain"/>
    <property type="match status" value="1"/>
</dbReference>
<evidence type="ECO:0000256" key="5">
    <source>
        <dbReference type="ARBA" id="ARBA00023180"/>
    </source>
</evidence>
<dbReference type="GO" id="GO:0005576">
    <property type="term" value="C:extracellular region"/>
    <property type="evidence" value="ECO:0007669"/>
    <property type="project" value="InterPro"/>
</dbReference>
<evidence type="ECO:0000256" key="3">
    <source>
        <dbReference type="ARBA" id="ARBA00022737"/>
    </source>
</evidence>
<dbReference type="SUPFAM" id="SSF57625">
    <property type="entry name" value="Invertebrate chitin-binding proteins"/>
    <property type="match status" value="1"/>
</dbReference>
<name>Q5MIZ3_AEDAL</name>
<dbReference type="GO" id="GO:0008061">
    <property type="term" value="F:chitin binding"/>
    <property type="evidence" value="ECO:0007669"/>
    <property type="project" value="UniProtKB-KW"/>
</dbReference>
<feature type="domain" description="Chitin-binding type-2" evidence="7">
    <location>
        <begin position="25"/>
        <end position="83"/>
    </location>
</feature>
<dbReference type="PANTHER" id="PTHR23301:SF106">
    <property type="entry name" value="CHITIN-BINDING TYPE-2 DOMAIN-CONTAINING PROTEIN-RELATED"/>
    <property type="match status" value="1"/>
</dbReference>
<keyword evidence="4" id="KW-1015">Disulfide bond</keyword>
<evidence type="ECO:0000256" key="1">
    <source>
        <dbReference type="ARBA" id="ARBA00022669"/>
    </source>
</evidence>
<keyword evidence="5" id="KW-0325">Glycoprotein</keyword>
<evidence type="ECO:0000313" key="8">
    <source>
        <dbReference type="EMBL" id="AAV90639.1"/>
    </source>
</evidence>
<evidence type="ECO:0000256" key="2">
    <source>
        <dbReference type="ARBA" id="ARBA00022729"/>
    </source>
</evidence>